<organism evidence="1 2">
    <name type="scientific">Photobacterium pectinilyticum</name>
    <dbReference type="NCBI Taxonomy" id="2906793"/>
    <lineage>
        <taxon>Bacteria</taxon>
        <taxon>Pseudomonadati</taxon>
        <taxon>Pseudomonadota</taxon>
        <taxon>Gammaproteobacteria</taxon>
        <taxon>Vibrionales</taxon>
        <taxon>Vibrionaceae</taxon>
        <taxon>Photobacterium</taxon>
    </lineage>
</organism>
<reference evidence="1 2" key="1">
    <citation type="submission" date="2022-07" db="EMBL/GenBank/DDBJ databases">
        <title>Photobacterium pectinilyticum sp. nov., a marine bacterium isolated from surface seawater of Qingdao offshore.</title>
        <authorList>
            <person name="Wang X."/>
        </authorList>
    </citation>
    <scope>NUCLEOTIDE SEQUENCE [LARGE SCALE GENOMIC DNA]</scope>
    <source>
        <strain evidence="1 2">ZSDE20</strain>
    </source>
</reference>
<sequence length="186" mass="21399">MNKLTPPQPHKVTLSRLWRSIYTRYLQGKSALPPTFGITQEAFENIVLDFDLEQGSLLSEQPVLTEQAKLRGTLLKSREEEWLTLHSLFTPHINPKELHAEHFCKVLAAACLGQQHLWKDLGMDCRQDLSTLISIYLPTLHTMNIKNMRWKRFFYLQLCQAGGDYVCRAPSCEACSSRSECFIDDV</sequence>
<evidence type="ECO:0000313" key="1">
    <source>
        <dbReference type="EMBL" id="MCQ1058582.1"/>
    </source>
</evidence>
<name>A0ABT1N1G8_9GAMM</name>
<gene>
    <name evidence="1" type="ORF">NHN17_10965</name>
</gene>
<accession>A0ABT1N1G8</accession>
<comment type="caution">
    <text evidence="1">The sequence shown here is derived from an EMBL/GenBank/DDBJ whole genome shotgun (WGS) entry which is preliminary data.</text>
</comment>
<dbReference type="RefSeq" id="WP_255042534.1">
    <property type="nucleotide sequence ID" value="NZ_JANEYT010000021.1"/>
</dbReference>
<dbReference type="EMBL" id="JANEYT010000021">
    <property type="protein sequence ID" value="MCQ1058582.1"/>
    <property type="molecule type" value="Genomic_DNA"/>
</dbReference>
<proteinExistence type="predicted"/>
<evidence type="ECO:0000313" key="2">
    <source>
        <dbReference type="Proteomes" id="UP001524460"/>
    </source>
</evidence>
<dbReference type="Proteomes" id="UP001524460">
    <property type="component" value="Unassembled WGS sequence"/>
</dbReference>
<protein>
    <submittedName>
        <fullName evidence="1">Nitrogen fixation protein NifQ</fullName>
    </submittedName>
</protein>
<dbReference type="Pfam" id="PF04891">
    <property type="entry name" value="NifQ"/>
    <property type="match status" value="1"/>
</dbReference>
<keyword evidence="2" id="KW-1185">Reference proteome</keyword>
<dbReference type="InterPro" id="IPR006975">
    <property type="entry name" value="NifQ"/>
</dbReference>